<gene>
    <name evidence="1" type="ORF">SAMN05192543_101261</name>
</gene>
<keyword evidence="2" id="KW-1185">Reference proteome</keyword>
<sequence length="164" mass="17815">MNARGRSNPSSRRTRRNRGNWFGMLIALLTMTGSMSASSQTLNVPQPWIDYAHQVGRQFQASLETDDEAANQLHRFLEDRVLNAKGDTPPPAIVVRAWIGADGAVTRVEFDTLGDAKADATLRQMLTAHPIAEPPPADMRQPLRVRLQMTATADPASGAAATAP</sequence>
<reference evidence="1 2" key="1">
    <citation type="submission" date="2016-10" db="EMBL/GenBank/DDBJ databases">
        <authorList>
            <person name="de Groot N.N."/>
        </authorList>
    </citation>
    <scope>NUCLEOTIDE SEQUENCE [LARGE SCALE GENOMIC DNA]</scope>
    <source>
        <strain evidence="1 2">LMG 23650</strain>
    </source>
</reference>
<dbReference type="STRING" id="420953.SAMN05192543_101261"/>
<evidence type="ECO:0000313" key="2">
    <source>
        <dbReference type="Proteomes" id="UP000199548"/>
    </source>
</evidence>
<dbReference type="EMBL" id="FOQU01000001">
    <property type="protein sequence ID" value="SFH85089.1"/>
    <property type="molecule type" value="Genomic_DNA"/>
</dbReference>
<evidence type="ECO:0000313" key="1">
    <source>
        <dbReference type="EMBL" id="SFH85089.1"/>
    </source>
</evidence>
<organism evidence="1 2">
    <name type="scientific">Paraburkholderia megapolitana</name>
    <dbReference type="NCBI Taxonomy" id="420953"/>
    <lineage>
        <taxon>Bacteria</taxon>
        <taxon>Pseudomonadati</taxon>
        <taxon>Pseudomonadota</taxon>
        <taxon>Betaproteobacteria</taxon>
        <taxon>Burkholderiales</taxon>
        <taxon>Burkholderiaceae</taxon>
        <taxon>Paraburkholderia</taxon>
    </lineage>
</organism>
<accession>A0A1I3DET5</accession>
<dbReference type="Proteomes" id="UP000199548">
    <property type="component" value="Unassembled WGS sequence"/>
</dbReference>
<dbReference type="RefSeq" id="WP_245811294.1">
    <property type="nucleotide sequence ID" value="NZ_CP041743.1"/>
</dbReference>
<proteinExistence type="predicted"/>
<name>A0A1I3DET5_9BURK</name>
<dbReference type="AlphaFoldDB" id="A0A1I3DET5"/>
<protein>
    <submittedName>
        <fullName evidence="1">Uncharacterized protein</fullName>
    </submittedName>
</protein>